<name>A0A8S3UBI8_MYTED</name>
<feature type="compositionally biased region" description="Basic and acidic residues" evidence="1">
    <location>
        <begin position="196"/>
        <end position="205"/>
    </location>
</feature>
<dbReference type="OrthoDB" id="193300at2759"/>
<dbReference type="GO" id="GO:0051493">
    <property type="term" value="P:regulation of cytoskeleton organization"/>
    <property type="evidence" value="ECO:0007669"/>
    <property type="project" value="TreeGrafter"/>
</dbReference>
<evidence type="ECO:0000256" key="1">
    <source>
        <dbReference type="SAM" id="MobiDB-lite"/>
    </source>
</evidence>
<keyword evidence="3" id="KW-0966">Cell projection</keyword>
<feature type="domain" description="Calponin-homology (CH)" evidence="2">
    <location>
        <begin position="16"/>
        <end position="126"/>
    </location>
</feature>
<dbReference type="GO" id="GO:0005930">
    <property type="term" value="C:axoneme"/>
    <property type="evidence" value="ECO:0007669"/>
    <property type="project" value="TreeGrafter"/>
</dbReference>
<organism evidence="3 4">
    <name type="scientific">Mytilus edulis</name>
    <name type="common">Blue mussel</name>
    <dbReference type="NCBI Taxonomy" id="6550"/>
    <lineage>
        <taxon>Eukaryota</taxon>
        <taxon>Metazoa</taxon>
        <taxon>Spiralia</taxon>
        <taxon>Lophotrochozoa</taxon>
        <taxon>Mollusca</taxon>
        <taxon>Bivalvia</taxon>
        <taxon>Autobranchia</taxon>
        <taxon>Pteriomorphia</taxon>
        <taxon>Mytilida</taxon>
        <taxon>Mytiloidea</taxon>
        <taxon>Mytilidae</taxon>
        <taxon>Mytilinae</taxon>
        <taxon>Mytilus</taxon>
    </lineage>
</organism>
<dbReference type="FunFam" id="1.10.418.10:FF:000059">
    <property type="entry name" value="RIKEN cDNA 6430531B16 gene"/>
    <property type="match status" value="1"/>
</dbReference>
<dbReference type="Proteomes" id="UP000683360">
    <property type="component" value="Unassembled WGS sequence"/>
</dbReference>
<dbReference type="InterPro" id="IPR036872">
    <property type="entry name" value="CH_dom_sf"/>
</dbReference>
<keyword evidence="3" id="KW-0969">Cilium</keyword>
<dbReference type="EMBL" id="CAJPWZ010002697">
    <property type="protein sequence ID" value="CAG2243254.1"/>
    <property type="molecule type" value="Genomic_DNA"/>
</dbReference>
<protein>
    <submittedName>
        <fullName evidence="3">Sperm flagellar protein 1</fullName>
    </submittedName>
</protein>
<dbReference type="InterPro" id="IPR052111">
    <property type="entry name" value="Spermatogenesis_Ciliary_MAP"/>
</dbReference>
<dbReference type="PANTHER" id="PTHR12509">
    <property type="entry name" value="SPERMATOGENESIS-ASSOCIATED 4-RELATED"/>
    <property type="match status" value="1"/>
</dbReference>
<dbReference type="InterPro" id="IPR001715">
    <property type="entry name" value="CH_dom"/>
</dbReference>
<accession>A0A8S3UBI8</accession>
<dbReference type="AlphaFoldDB" id="A0A8S3UBI8"/>
<evidence type="ECO:0000259" key="2">
    <source>
        <dbReference type="PROSITE" id="PS50021"/>
    </source>
</evidence>
<gene>
    <name evidence="3" type="ORF">MEDL_55383</name>
</gene>
<proteinExistence type="predicted"/>
<dbReference type="PROSITE" id="PS50021">
    <property type="entry name" value="CH"/>
    <property type="match status" value="1"/>
</dbReference>
<dbReference type="Gene3D" id="1.10.418.10">
    <property type="entry name" value="Calponin-like domain"/>
    <property type="match status" value="2"/>
</dbReference>
<keyword evidence="4" id="KW-1185">Reference proteome</keyword>
<feature type="region of interest" description="Disordered" evidence="1">
    <location>
        <begin position="183"/>
        <end position="225"/>
    </location>
</feature>
<evidence type="ECO:0000313" key="4">
    <source>
        <dbReference type="Proteomes" id="UP000683360"/>
    </source>
</evidence>
<dbReference type="Pfam" id="PF06294">
    <property type="entry name" value="CH_2"/>
    <property type="match status" value="2"/>
</dbReference>
<dbReference type="GO" id="GO:0008017">
    <property type="term" value="F:microtubule binding"/>
    <property type="evidence" value="ECO:0007669"/>
    <property type="project" value="TreeGrafter"/>
</dbReference>
<keyword evidence="3" id="KW-0282">Flagellum</keyword>
<sequence length="323" mass="37361">MEQVKTTGNDMDDFDDAELEELYSWIDGIPLSRPKRNIARDFSDGVLVAEIVRQYFPQIIQMHNYSPANSTPQKKENWNVLNSNFSVDSKVHEAVDLCGFLVAELVRHCCSQKGLVDLHNYTGANSTNKKEENWRLMNRKVFTKLGFELGDDVMRDVITAKPGVIEKVLMMLRTKLNRAEWELKKQTQTKSKGGGGRKESDKPEADQYMGSPRGKGMKQDTTRGYPYLQRDPQLELITLYNLDRPDYPSIPKHKIIRSIAESDAVPRILFEEKEQECLAKDETIRILEAKIHRMEHLIHLKDVRIDDLQNRLETMRPTGVRRM</sequence>
<evidence type="ECO:0000313" key="3">
    <source>
        <dbReference type="EMBL" id="CAG2243254.1"/>
    </source>
</evidence>
<dbReference type="SUPFAM" id="SSF47576">
    <property type="entry name" value="Calponin-homology domain, CH-domain"/>
    <property type="match status" value="1"/>
</dbReference>
<comment type="caution">
    <text evidence="3">The sequence shown here is derived from an EMBL/GenBank/DDBJ whole genome shotgun (WGS) entry which is preliminary data.</text>
</comment>
<dbReference type="PANTHER" id="PTHR12509:SF9">
    <property type="entry name" value="SPERM FLAGELLAR PROTEIN 1 ISOFORM X1"/>
    <property type="match status" value="1"/>
</dbReference>
<reference evidence="3" key="1">
    <citation type="submission" date="2021-03" db="EMBL/GenBank/DDBJ databases">
        <authorList>
            <person name="Bekaert M."/>
        </authorList>
    </citation>
    <scope>NUCLEOTIDE SEQUENCE</scope>
</reference>
<dbReference type="InterPro" id="IPR010441">
    <property type="entry name" value="CH_2"/>
</dbReference>